<evidence type="ECO:0000256" key="4">
    <source>
        <dbReference type="ARBA" id="ARBA00022989"/>
    </source>
</evidence>
<dbReference type="GO" id="GO:0016020">
    <property type="term" value="C:membrane"/>
    <property type="evidence" value="ECO:0007669"/>
    <property type="project" value="UniProtKB-SubCell"/>
</dbReference>
<dbReference type="NCBIfam" id="TIGR00901">
    <property type="entry name" value="2A0125"/>
    <property type="match status" value="1"/>
</dbReference>
<evidence type="ECO:0000256" key="2">
    <source>
        <dbReference type="ARBA" id="ARBA00022448"/>
    </source>
</evidence>
<dbReference type="PROSITE" id="PS50850">
    <property type="entry name" value="MFS"/>
    <property type="match status" value="1"/>
</dbReference>
<evidence type="ECO:0000256" key="6">
    <source>
        <dbReference type="SAM" id="Phobius"/>
    </source>
</evidence>
<evidence type="ECO:0000313" key="9">
    <source>
        <dbReference type="Proteomes" id="UP000622604"/>
    </source>
</evidence>
<evidence type="ECO:0000256" key="1">
    <source>
        <dbReference type="ARBA" id="ARBA00004141"/>
    </source>
</evidence>
<feature type="transmembrane region" description="Helical" evidence="6">
    <location>
        <begin position="300"/>
        <end position="318"/>
    </location>
</feature>
<dbReference type="EMBL" id="BMZC01000001">
    <property type="protein sequence ID" value="GGZ50278.1"/>
    <property type="molecule type" value="Genomic_DNA"/>
</dbReference>
<proteinExistence type="predicted"/>
<dbReference type="GO" id="GO:0022857">
    <property type="term" value="F:transmembrane transporter activity"/>
    <property type="evidence" value="ECO:0007669"/>
    <property type="project" value="InterPro"/>
</dbReference>
<evidence type="ECO:0000256" key="5">
    <source>
        <dbReference type="ARBA" id="ARBA00023136"/>
    </source>
</evidence>
<dbReference type="AlphaFoldDB" id="A0A8H9M278"/>
<gene>
    <name evidence="8" type="ORF">GCM10011274_05550</name>
</gene>
<feature type="transmembrane region" description="Helical" evidence="6">
    <location>
        <begin position="183"/>
        <end position="202"/>
    </location>
</feature>
<sequence length="333" mass="36201">MFITQIALIVLMSMLSFYDPATDISHIIVIVAAIAFFSASQDIVIDAYRRELLPDDELGAGNGFYAQAYRISSFVPGSLAMILAGFYPWSVAHLSIAAFMLVGLVTTLMIKETSKAGEEPQTLRSAVVEPFVEFFQRQGWQQAVLILLFIMFYKLGDSMATALETPFFLDMGFSTVEIGSIAKIAKTIGATAGTILGGIAMIKLGINRSLWVFGVFQLISILGYVMLSMVGYNHLVLAIASGLEYFGVGLGSVALIAFMAKSTNRHFTATQFALFSSIAAVPRTFVSATTGYVIEAVGYTQFFLICFVCAIPGMLMLLKIAPWNEKKVDDAQP</sequence>
<feature type="domain" description="Major facilitator superfamily (MFS) profile" evidence="7">
    <location>
        <begin position="1"/>
        <end position="115"/>
    </location>
</feature>
<dbReference type="InterPro" id="IPR036259">
    <property type="entry name" value="MFS_trans_sf"/>
</dbReference>
<accession>A0A8H9M278</accession>
<feature type="transmembrane region" description="Helical" evidence="6">
    <location>
        <begin position="235"/>
        <end position="260"/>
    </location>
</feature>
<feature type="transmembrane region" description="Helical" evidence="6">
    <location>
        <begin position="143"/>
        <end position="163"/>
    </location>
</feature>
<evidence type="ECO:0000313" key="8">
    <source>
        <dbReference type="EMBL" id="GGZ50278.1"/>
    </source>
</evidence>
<feature type="transmembrane region" description="Helical" evidence="6">
    <location>
        <begin position="209"/>
        <end position="229"/>
    </location>
</feature>
<comment type="caution">
    <text evidence="8">The sequence shown here is derived from an EMBL/GenBank/DDBJ whole genome shotgun (WGS) entry which is preliminary data.</text>
</comment>
<comment type="subcellular location">
    <subcellularLocation>
        <location evidence="1">Membrane</location>
        <topology evidence="1">Multi-pass membrane protein</topology>
    </subcellularLocation>
</comment>
<dbReference type="SUPFAM" id="SSF103473">
    <property type="entry name" value="MFS general substrate transporter"/>
    <property type="match status" value="1"/>
</dbReference>
<keyword evidence="5 6" id="KW-0472">Membrane</keyword>
<feature type="transmembrane region" description="Helical" evidence="6">
    <location>
        <begin position="272"/>
        <end position="294"/>
    </location>
</feature>
<keyword evidence="4 6" id="KW-1133">Transmembrane helix</keyword>
<feature type="transmembrane region" description="Helical" evidence="6">
    <location>
        <begin position="27"/>
        <end position="48"/>
    </location>
</feature>
<dbReference type="Gene3D" id="1.20.1250.20">
    <property type="entry name" value="MFS general substrate transporter like domains"/>
    <property type="match status" value="1"/>
</dbReference>
<dbReference type="PANTHER" id="PTHR12778">
    <property type="entry name" value="SOLUTE CARRIER FAMILY 33 ACETYL-COA TRANSPORTER -RELATED"/>
    <property type="match status" value="1"/>
</dbReference>
<reference evidence="8" key="1">
    <citation type="journal article" date="2014" name="Int. J. Syst. Evol. Microbiol.">
        <title>Complete genome sequence of Corynebacterium casei LMG S-19264T (=DSM 44701T), isolated from a smear-ripened cheese.</title>
        <authorList>
            <consortium name="US DOE Joint Genome Institute (JGI-PGF)"/>
            <person name="Walter F."/>
            <person name="Albersmeier A."/>
            <person name="Kalinowski J."/>
            <person name="Ruckert C."/>
        </authorList>
    </citation>
    <scope>NUCLEOTIDE SEQUENCE</scope>
    <source>
        <strain evidence="8">KCTC 32337</strain>
    </source>
</reference>
<keyword evidence="3 6" id="KW-0812">Transmembrane</keyword>
<dbReference type="Pfam" id="PF07690">
    <property type="entry name" value="MFS_1"/>
    <property type="match status" value="1"/>
</dbReference>
<dbReference type="InterPro" id="IPR004752">
    <property type="entry name" value="AmpG_permease/AT-1"/>
</dbReference>
<evidence type="ECO:0000259" key="7">
    <source>
        <dbReference type="PROSITE" id="PS50850"/>
    </source>
</evidence>
<dbReference type="InterPro" id="IPR020846">
    <property type="entry name" value="MFS_dom"/>
</dbReference>
<keyword evidence="2" id="KW-0813">Transport</keyword>
<protein>
    <submittedName>
        <fullName evidence="8">AmpG family muropeptide MFS transporter</fullName>
    </submittedName>
</protein>
<feature type="transmembrane region" description="Helical" evidence="6">
    <location>
        <begin position="93"/>
        <end position="110"/>
    </location>
</feature>
<dbReference type="InterPro" id="IPR011701">
    <property type="entry name" value="MFS"/>
</dbReference>
<evidence type="ECO:0000256" key="3">
    <source>
        <dbReference type="ARBA" id="ARBA00022692"/>
    </source>
</evidence>
<reference evidence="8" key="2">
    <citation type="submission" date="2020-09" db="EMBL/GenBank/DDBJ databases">
        <authorList>
            <person name="Sun Q."/>
            <person name="Kim S."/>
        </authorList>
    </citation>
    <scope>NUCLEOTIDE SEQUENCE</scope>
    <source>
        <strain evidence="8">KCTC 32337</strain>
    </source>
</reference>
<dbReference type="PANTHER" id="PTHR12778:SF10">
    <property type="entry name" value="MAJOR FACILITATOR SUPERFAMILY DOMAIN-CONTAINING PROTEIN 3"/>
    <property type="match status" value="1"/>
</dbReference>
<dbReference type="Proteomes" id="UP000622604">
    <property type="component" value="Unassembled WGS sequence"/>
</dbReference>
<name>A0A8H9M278_9ALTE</name>
<organism evidence="8 9">
    <name type="scientific">Paraglaciecola chathamensis</name>
    <dbReference type="NCBI Taxonomy" id="368405"/>
    <lineage>
        <taxon>Bacteria</taxon>
        <taxon>Pseudomonadati</taxon>
        <taxon>Pseudomonadota</taxon>
        <taxon>Gammaproteobacteria</taxon>
        <taxon>Alteromonadales</taxon>
        <taxon>Alteromonadaceae</taxon>
        <taxon>Paraglaciecola</taxon>
    </lineage>
</organism>